<evidence type="ECO:0000256" key="3">
    <source>
        <dbReference type="PROSITE-ProRule" id="PRU00221"/>
    </source>
</evidence>
<dbReference type="Pfam" id="PF00400">
    <property type="entry name" value="WD40"/>
    <property type="match status" value="10"/>
</dbReference>
<dbReference type="SUPFAM" id="SSF52540">
    <property type="entry name" value="P-loop containing nucleoside triphosphate hydrolases"/>
    <property type="match status" value="1"/>
</dbReference>
<feature type="repeat" description="WD" evidence="3">
    <location>
        <begin position="1009"/>
        <end position="1046"/>
    </location>
</feature>
<dbReference type="CDD" id="cd00200">
    <property type="entry name" value="WD40"/>
    <property type="match status" value="1"/>
</dbReference>
<dbReference type="InterPro" id="IPR020472">
    <property type="entry name" value="WD40_PAC1"/>
</dbReference>
<evidence type="ECO:0000313" key="5">
    <source>
        <dbReference type="EMBL" id="KIL57443.1"/>
    </source>
</evidence>
<dbReference type="InParanoid" id="A0A0C2WML6"/>
<dbReference type="HOGENOM" id="CLU_000288_6_0_1"/>
<evidence type="ECO:0000313" key="6">
    <source>
        <dbReference type="Proteomes" id="UP000054549"/>
    </source>
</evidence>
<dbReference type="Gene3D" id="2.130.10.10">
    <property type="entry name" value="YVTN repeat-like/Quinoprotein amine dehydrogenase"/>
    <property type="match status" value="4"/>
</dbReference>
<dbReference type="STRING" id="946122.A0A0C2WML6"/>
<feature type="repeat" description="WD" evidence="3">
    <location>
        <begin position="625"/>
        <end position="666"/>
    </location>
</feature>
<keyword evidence="1 3" id="KW-0853">WD repeat</keyword>
<dbReference type="PRINTS" id="PR00320">
    <property type="entry name" value="GPROTEINBRPT"/>
</dbReference>
<accession>A0A0C2WML6</accession>
<keyword evidence="6" id="KW-1185">Reference proteome</keyword>
<dbReference type="SMART" id="SM00320">
    <property type="entry name" value="WD40"/>
    <property type="match status" value="10"/>
</dbReference>
<sequence>NQMDLVTSFDCLLDKVAILVKIGDEVAKIHPYVNFAWQVLSAGLKIVKAQQDRDQKISGLVRTMENLYSFVALTDELAENHVLQDIIEQILKQTIECGFFIQEYSRRNFGGRAIVQLFSDADDRIAGFCAAFARLRGNFDSRVNLNTALVLSQTASTIDAIRHDQVLSALKPVAINEYNRDPCLPKTRLDVVKFFVEWIADGPSDQKGVLWLYGLAGSGKSTLSTTIAWMMREFRRLGAFFFFDRDIPKRNAATMIPVLAYQLAQIDARIGAIVSQIVERNPNIAEMPINVQFATLLSAKALQSVEWSGGPIVLVIDALDECGIEKDRAKLLDALSIGFSDLPPFLRVIVVSRPETDIKRKFASHPAVYPYHLDIDSAANKDDISEFLRHRLNKIRTNNEYLHFTSDWPGEDKINALTERSAGLFVWASTASLYIDGHAPDLRLNELIIQQSVDTSSEPFVNLDRLYKTGLQSAGRWADTLFRSDCCAIFGAIICARNPLTCLMIDSLLSLQEPCLQSISRLGCVLRWSETEPIRILHPSFHDYLSGRCHGEPWFIDLEEHNAKLAVHCIKLLDSDNGLRENICGLTLPHPVQNETLPEAVSYACKFWTIRVWDANTGVEMLPPLRGHDNWVRSVAFSHDGSKIVSGSTDKTIRVWNANTGVEMLPPLRGHDDSVIFVAFSHDADGSKIVSGSEDKTIRVWDANTGVEMLPPLQGHDDLVRSVAFSHDGSKIVSGSDDRTIRVWNANTGVEMLPPLQGHRNYVTSVAFSHDGSKIVSGSTDMTIRVWDAEIPPLPGHDDLVRSVAFSHDGSKIVSGFDEETIQVWDANTGVKMLPPLRGHDDWVTSVAFSHDGSKIVSGSLDKTIRVWNANTGVEMLPPLRGHDDSVIFVAFSHDGSKIVSGSDNMTIGVWDANTGVEMLPPLRGHDSWVTSVAFSHDGSKIVSGSADKTIRVWNANTGVEMLPPLRGHDDSVTFVAFSHNGSKIVSVSDDMTIRVWDANTGVEMLPPLRGHDNWVTSVAFSHDGSKIVSRSSDKTIRVWDANTGV</sequence>
<feature type="non-terminal residue" evidence="5">
    <location>
        <position position="1"/>
    </location>
</feature>
<reference evidence="5 6" key="1">
    <citation type="submission" date="2014-04" db="EMBL/GenBank/DDBJ databases">
        <title>Evolutionary Origins and Diversification of the Mycorrhizal Mutualists.</title>
        <authorList>
            <consortium name="DOE Joint Genome Institute"/>
            <consortium name="Mycorrhizal Genomics Consortium"/>
            <person name="Kohler A."/>
            <person name="Kuo A."/>
            <person name="Nagy L.G."/>
            <person name="Floudas D."/>
            <person name="Copeland A."/>
            <person name="Barry K.W."/>
            <person name="Cichocki N."/>
            <person name="Veneault-Fourrey C."/>
            <person name="LaButti K."/>
            <person name="Lindquist E.A."/>
            <person name="Lipzen A."/>
            <person name="Lundell T."/>
            <person name="Morin E."/>
            <person name="Murat C."/>
            <person name="Riley R."/>
            <person name="Ohm R."/>
            <person name="Sun H."/>
            <person name="Tunlid A."/>
            <person name="Henrissat B."/>
            <person name="Grigoriev I.V."/>
            <person name="Hibbett D.S."/>
            <person name="Martin F."/>
        </authorList>
    </citation>
    <scope>NUCLEOTIDE SEQUENCE [LARGE SCALE GENOMIC DNA]</scope>
    <source>
        <strain evidence="5 6">Koide BX008</strain>
    </source>
</reference>
<dbReference type="AlphaFoldDB" id="A0A0C2WML6"/>
<gene>
    <name evidence="5" type="ORF">M378DRAFT_41812</name>
</gene>
<dbReference type="EMBL" id="KN818370">
    <property type="protein sequence ID" value="KIL57443.1"/>
    <property type="molecule type" value="Genomic_DNA"/>
</dbReference>
<feature type="repeat" description="WD" evidence="3">
    <location>
        <begin position="713"/>
        <end position="754"/>
    </location>
</feature>
<dbReference type="PANTHER" id="PTHR19879:SF9">
    <property type="entry name" value="TRANSCRIPTION INITIATION FACTOR TFIID SUBUNIT 5"/>
    <property type="match status" value="1"/>
</dbReference>
<proteinExistence type="predicted"/>
<dbReference type="InterPro" id="IPR027417">
    <property type="entry name" value="P-loop_NTPase"/>
</dbReference>
<feature type="domain" description="Nephrocystin 3-like N-terminal" evidence="4">
    <location>
        <begin position="195"/>
        <end position="353"/>
    </location>
</feature>
<dbReference type="Pfam" id="PF24883">
    <property type="entry name" value="NPHP3_N"/>
    <property type="match status" value="1"/>
</dbReference>
<dbReference type="PANTHER" id="PTHR19879">
    <property type="entry name" value="TRANSCRIPTION INITIATION FACTOR TFIID"/>
    <property type="match status" value="1"/>
</dbReference>
<protein>
    <recommendedName>
        <fullName evidence="4">Nephrocystin 3-like N-terminal domain-containing protein</fullName>
    </recommendedName>
</protein>
<dbReference type="SUPFAM" id="SSF50998">
    <property type="entry name" value="Quinoprotein alcohol dehydrogenase-like"/>
    <property type="match status" value="1"/>
</dbReference>
<dbReference type="PROSITE" id="PS00678">
    <property type="entry name" value="WD_REPEATS_1"/>
    <property type="match status" value="7"/>
</dbReference>
<evidence type="ECO:0000256" key="2">
    <source>
        <dbReference type="ARBA" id="ARBA00022737"/>
    </source>
</evidence>
<dbReference type="Proteomes" id="UP000054549">
    <property type="component" value="Unassembled WGS sequence"/>
</dbReference>
<dbReference type="PROSITE" id="PS50082">
    <property type="entry name" value="WD_REPEATS_2"/>
    <property type="match status" value="10"/>
</dbReference>
<feature type="non-terminal residue" evidence="5">
    <location>
        <position position="1046"/>
    </location>
</feature>
<evidence type="ECO:0000259" key="4">
    <source>
        <dbReference type="Pfam" id="PF24883"/>
    </source>
</evidence>
<dbReference type="InterPro" id="IPR001680">
    <property type="entry name" value="WD40_rpt"/>
</dbReference>
<dbReference type="Gene3D" id="3.40.50.300">
    <property type="entry name" value="P-loop containing nucleotide triphosphate hydrolases"/>
    <property type="match status" value="1"/>
</dbReference>
<feature type="repeat" description="WD" evidence="3">
    <location>
        <begin position="966"/>
        <end position="1007"/>
    </location>
</feature>
<feature type="repeat" description="WD" evidence="3">
    <location>
        <begin position="837"/>
        <end position="878"/>
    </location>
</feature>
<feature type="repeat" description="WD" evidence="3">
    <location>
        <begin position="668"/>
        <end position="711"/>
    </location>
</feature>
<dbReference type="InterPro" id="IPR011047">
    <property type="entry name" value="Quinoprotein_ADH-like_sf"/>
</dbReference>
<keyword evidence="2" id="KW-0677">Repeat</keyword>
<dbReference type="OrthoDB" id="163438at2759"/>
<feature type="repeat" description="WD" evidence="3">
    <location>
        <begin position="794"/>
        <end position="835"/>
    </location>
</feature>
<dbReference type="InterPro" id="IPR056884">
    <property type="entry name" value="NPHP3-like_N"/>
</dbReference>
<feature type="repeat" description="WD" evidence="3">
    <location>
        <begin position="880"/>
        <end position="921"/>
    </location>
</feature>
<feature type="repeat" description="WD" evidence="3">
    <location>
        <begin position="756"/>
        <end position="788"/>
    </location>
</feature>
<name>A0A0C2WML6_AMAMK</name>
<feature type="repeat" description="WD" evidence="3">
    <location>
        <begin position="923"/>
        <end position="964"/>
    </location>
</feature>
<organism evidence="5 6">
    <name type="scientific">Amanita muscaria (strain Koide BX008)</name>
    <dbReference type="NCBI Taxonomy" id="946122"/>
    <lineage>
        <taxon>Eukaryota</taxon>
        <taxon>Fungi</taxon>
        <taxon>Dikarya</taxon>
        <taxon>Basidiomycota</taxon>
        <taxon>Agaricomycotina</taxon>
        <taxon>Agaricomycetes</taxon>
        <taxon>Agaricomycetidae</taxon>
        <taxon>Agaricales</taxon>
        <taxon>Pluteineae</taxon>
        <taxon>Amanitaceae</taxon>
        <taxon>Amanita</taxon>
    </lineage>
</organism>
<dbReference type="InterPro" id="IPR015943">
    <property type="entry name" value="WD40/YVTN_repeat-like_dom_sf"/>
</dbReference>
<evidence type="ECO:0000256" key="1">
    <source>
        <dbReference type="ARBA" id="ARBA00022574"/>
    </source>
</evidence>
<dbReference type="InterPro" id="IPR019775">
    <property type="entry name" value="WD40_repeat_CS"/>
</dbReference>
<dbReference type="PROSITE" id="PS50294">
    <property type="entry name" value="WD_REPEATS_REGION"/>
    <property type="match status" value="10"/>
</dbReference>